<evidence type="ECO:0000313" key="2">
    <source>
        <dbReference type="EMBL" id="KRZ70477.1"/>
    </source>
</evidence>
<proteinExistence type="predicted"/>
<dbReference type="AlphaFoldDB" id="A0A0V1MFR4"/>
<keyword evidence="3" id="KW-1185">Reference proteome</keyword>
<organism evidence="2 3">
    <name type="scientific">Trichinella papuae</name>
    <dbReference type="NCBI Taxonomy" id="268474"/>
    <lineage>
        <taxon>Eukaryota</taxon>
        <taxon>Metazoa</taxon>
        <taxon>Ecdysozoa</taxon>
        <taxon>Nematoda</taxon>
        <taxon>Enoplea</taxon>
        <taxon>Dorylaimia</taxon>
        <taxon>Trichinellida</taxon>
        <taxon>Trichinellidae</taxon>
        <taxon>Trichinella</taxon>
    </lineage>
</organism>
<gene>
    <name evidence="2" type="ORF">T10_9072</name>
</gene>
<name>A0A0V1MFR4_9BILA</name>
<protein>
    <submittedName>
        <fullName evidence="2">Uncharacterized protein</fullName>
    </submittedName>
</protein>
<evidence type="ECO:0000256" key="1">
    <source>
        <dbReference type="SAM" id="MobiDB-lite"/>
    </source>
</evidence>
<sequence>MSELILSKVKKSDFFKRVTKMISFEHCFMHLPKRKMLARYCLIALLVIIPFCQANPLKQVARLLPSAKAAAESPAIRESMMEIGKMMLKDAKGQVRPPAGKRPKESFLQSMTRELI</sequence>
<comment type="caution">
    <text evidence="2">The sequence shown here is derived from an EMBL/GenBank/DDBJ whole genome shotgun (WGS) entry which is preliminary data.</text>
</comment>
<evidence type="ECO:0000313" key="3">
    <source>
        <dbReference type="Proteomes" id="UP000054843"/>
    </source>
</evidence>
<feature type="compositionally biased region" description="Polar residues" evidence="1">
    <location>
        <begin position="107"/>
        <end position="116"/>
    </location>
</feature>
<feature type="region of interest" description="Disordered" evidence="1">
    <location>
        <begin position="92"/>
        <end position="116"/>
    </location>
</feature>
<reference evidence="2 3" key="1">
    <citation type="submission" date="2015-01" db="EMBL/GenBank/DDBJ databases">
        <title>Evolution of Trichinella species and genotypes.</title>
        <authorList>
            <person name="Korhonen P.K."/>
            <person name="Edoardo P."/>
            <person name="Giuseppe L.R."/>
            <person name="Gasser R.B."/>
        </authorList>
    </citation>
    <scope>NUCLEOTIDE SEQUENCE [LARGE SCALE GENOMIC DNA]</scope>
    <source>
        <strain evidence="2">ISS1980</strain>
    </source>
</reference>
<dbReference type="OrthoDB" id="10542168at2759"/>
<dbReference type="Proteomes" id="UP000054843">
    <property type="component" value="Unassembled WGS sequence"/>
</dbReference>
<dbReference type="EMBL" id="JYDO01000113">
    <property type="protein sequence ID" value="KRZ70477.1"/>
    <property type="molecule type" value="Genomic_DNA"/>
</dbReference>
<accession>A0A0V1MFR4</accession>